<sequence>MIGKKFIQPFFIMAAGIGMLMPAPLPAQQQEMETKPTQDRQDRKPASGQPRSILFPAGEPGPYIPPKNQDTDIKTGNPDIITDQNSLPPALPDGFEVEILEPVADIPAAKGLLGPGDGAFPLNLWQGSDLSRIEQLLAVLSVPAKSPVMADLTRRLLLSPATVPGAVVTAPARPDRLYDEIITEQDSMEPASEFAPAPMADKALGQDYGHFLSLRIQKTGESGDLKSLISFLNLLPPESYGGSRATSDLMLMAGDVASACQFARQAMEDDATDQYWLKLLAYCQAMEGNDEGAALTIELLMEQGNTDFVFFDLINKLSAKSTGETESYSFSSGLGQLDPLTYSILSVLEQPIDPQLFADAPPLVLYALAANANVQKEDRLRAAAQSYRLASFPVRKMGALYGNISFSDDEYENAISIARADDTVMGDVLLYQSAARQIDDMRKAERLREIWDRAISDRDLPRAAILNSRTVLSLTPSENLLFHAHHITRALLLAGNDRKAMAWFDFVRAAAFDGHLDGTRALVDIWPMIVVASRNMDIPWSKEILDLWWNGQMVLSPDQRQQKAALFYSVAEALGFVVPELKWQEVIGPMEQNSNPLPVALWRSLIQSASEKRLGETVLLCLLADDVTREGQVMPLAGISGLDPTGASAVIRALRSVGLTAEAHRLAIEILANNGF</sequence>
<organism evidence="2">
    <name type="scientific">hydrothermal vent metagenome</name>
    <dbReference type="NCBI Taxonomy" id="652676"/>
    <lineage>
        <taxon>unclassified sequences</taxon>
        <taxon>metagenomes</taxon>
        <taxon>ecological metagenomes</taxon>
    </lineage>
</organism>
<evidence type="ECO:0000256" key="1">
    <source>
        <dbReference type="SAM" id="MobiDB-lite"/>
    </source>
</evidence>
<dbReference type="AlphaFoldDB" id="A0A3B0SQP5"/>
<name>A0A3B0SQP5_9ZZZZ</name>
<accession>A0A3B0SQP5</accession>
<dbReference type="EMBL" id="UOEJ01000251">
    <property type="protein sequence ID" value="VAW06800.1"/>
    <property type="molecule type" value="Genomic_DNA"/>
</dbReference>
<evidence type="ECO:0000313" key="2">
    <source>
        <dbReference type="EMBL" id="VAW06800.1"/>
    </source>
</evidence>
<gene>
    <name evidence="2" type="ORF">MNBD_ALPHA01-773</name>
</gene>
<feature type="compositionally biased region" description="Basic and acidic residues" evidence="1">
    <location>
        <begin position="32"/>
        <end position="45"/>
    </location>
</feature>
<proteinExistence type="predicted"/>
<feature type="region of interest" description="Disordered" evidence="1">
    <location>
        <begin position="27"/>
        <end position="69"/>
    </location>
</feature>
<protein>
    <submittedName>
        <fullName evidence="2">Uncharacterized protein</fullName>
    </submittedName>
</protein>
<reference evidence="2" key="1">
    <citation type="submission" date="2018-06" db="EMBL/GenBank/DDBJ databases">
        <authorList>
            <person name="Zhirakovskaya E."/>
        </authorList>
    </citation>
    <scope>NUCLEOTIDE SEQUENCE</scope>
</reference>